<keyword evidence="13 14" id="KW-0472">Membrane</keyword>
<dbReference type="InterPro" id="IPR050428">
    <property type="entry name" value="TCS_sensor_his_kinase"/>
</dbReference>
<keyword evidence="3 14" id="KW-1003">Cell membrane</keyword>
<evidence type="ECO:0000256" key="13">
    <source>
        <dbReference type="ARBA" id="ARBA00023136"/>
    </source>
</evidence>
<keyword evidence="11 14" id="KW-1133">Transmembrane helix</keyword>
<keyword evidence="8 14" id="KW-0547">Nucleotide-binding</keyword>
<keyword evidence="12 14" id="KW-0902">Two-component regulatory system</keyword>
<evidence type="ECO:0000259" key="15">
    <source>
        <dbReference type="PROSITE" id="PS50109"/>
    </source>
</evidence>
<keyword evidence="10 14" id="KW-0067">ATP-binding</keyword>
<dbReference type="InterPro" id="IPR003594">
    <property type="entry name" value="HATPase_dom"/>
</dbReference>
<dbReference type="CDD" id="cd00075">
    <property type="entry name" value="HATPase"/>
    <property type="match status" value="1"/>
</dbReference>
<evidence type="ECO:0000313" key="18">
    <source>
        <dbReference type="Proteomes" id="UP000241074"/>
    </source>
</evidence>
<dbReference type="Pfam" id="PF00672">
    <property type="entry name" value="HAMP"/>
    <property type="match status" value="1"/>
</dbReference>
<dbReference type="InterPro" id="IPR036890">
    <property type="entry name" value="HATPase_C_sf"/>
</dbReference>
<dbReference type="InterPro" id="IPR006290">
    <property type="entry name" value="CztS_silS_copS"/>
</dbReference>
<dbReference type="PANTHER" id="PTHR45436">
    <property type="entry name" value="SENSOR HISTIDINE KINASE YKOH"/>
    <property type="match status" value="1"/>
</dbReference>
<dbReference type="Gene3D" id="3.30.565.10">
    <property type="entry name" value="Histidine kinase-like ATPase, C-terminal domain"/>
    <property type="match status" value="1"/>
</dbReference>
<dbReference type="InterPro" id="IPR003661">
    <property type="entry name" value="HisK_dim/P_dom"/>
</dbReference>
<evidence type="ECO:0000259" key="16">
    <source>
        <dbReference type="PROSITE" id="PS50885"/>
    </source>
</evidence>
<dbReference type="InterPro" id="IPR003660">
    <property type="entry name" value="HAMP_dom"/>
</dbReference>
<evidence type="ECO:0000256" key="11">
    <source>
        <dbReference type="ARBA" id="ARBA00022989"/>
    </source>
</evidence>
<dbReference type="PRINTS" id="PR00344">
    <property type="entry name" value="BCTRLSENSOR"/>
</dbReference>
<dbReference type="Pfam" id="PF02518">
    <property type="entry name" value="HATPase_c"/>
    <property type="match status" value="1"/>
</dbReference>
<dbReference type="PANTHER" id="PTHR45436:SF15">
    <property type="entry name" value="SENSOR HISTIDINE KINASE CUSS"/>
    <property type="match status" value="1"/>
</dbReference>
<dbReference type="OrthoDB" id="9804645at2"/>
<reference evidence="17 18" key="2">
    <citation type="submission" date="2018-03" db="EMBL/GenBank/DDBJ databases">
        <authorList>
            <person name="Keele B.F."/>
        </authorList>
    </citation>
    <scope>NUCLEOTIDE SEQUENCE [LARGE SCALE GENOMIC DNA]</scope>
    <source>
        <strain evidence="17 18">D13</strain>
    </source>
</reference>
<dbReference type="CDD" id="cd00082">
    <property type="entry name" value="HisKA"/>
    <property type="match status" value="1"/>
</dbReference>
<evidence type="ECO:0000256" key="6">
    <source>
        <dbReference type="ARBA" id="ARBA00022679"/>
    </source>
</evidence>
<dbReference type="EMBL" id="CP027860">
    <property type="protein sequence ID" value="AVP97208.1"/>
    <property type="molecule type" value="Genomic_DNA"/>
</dbReference>
<keyword evidence="18" id="KW-1185">Reference proteome</keyword>
<evidence type="ECO:0000256" key="12">
    <source>
        <dbReference type="ARBA" id="ARBA00023012"/>
    </source>
</evidence>
<dbReference type="PROSITE" id="PS50109">
    <property type="entry name" value="HIS_KIN"/>
    <property type="match status" value="1"/>
</dbReference>
<dbReference type="Proteomes" id="UP000241074">
    <property type="component" value="Chromosome"/>
</dbReference>
<dbReference type="NCBIfam" id="TIGR01386">
    <property type="entry name" value="cztS_silS_copS"/>
    <property type="match status" value="1"/>
</dbReference>
<evidence type="ECO:0000256" key="4">
    <source>
        <dbReference type="ARBA" id="ARBA00022519"/>
    </source>
</evidence>
<dbReference type="SUPFAM" id="SSF55874">
    <property type="entry name" value="ATPase domain of HSP90 chaperone/DNA topoisomerase II/histidine kinase"/>
    <property type="match status" value="1"/>
</dbReference>
<dbReference type="GO" id="GO:0005886">
    <property type="term" value="C:plasma membrane"/>
    <property type="evidence" value="ECO:0007669"/>
    <property type="project" value="UniProtKB-SubCell"/>
</dbReference>
<proteinExistence type="predicted"/>
<keyword evidence="4 14" id="KW-0997">Cell inner membrane</keyword>
<evidence type="ECO:0000256" key="1">
    <source>
        <dbReference type="ARBA" id="ARBA00000085"/>
    </source>
</evidence>
<dbReference type="AlphaFoldDB" id="A0A2P1PQW7"/>
<dbReference type="SMART" id="SM00304">
    <property type="entry name" value="HAMP"/>
    <property type="match status" value="1"/>
</dbReference>
<dbReference type="FunFam" id="3.30.565.10:FF:000006">
    <property type="entry name" value="Sensor histidine kinase WalK"/>
    <property type="match status" value="1"/>
</dbReference>
<dbReference type="InterPro" id="IPR036097">
    <property type="entry name" value="HisK_dim/P_sf"/>
</dbReference>
<dbReference type="InterPro" id="IPR005467">
    <property type="entry name" value="His_kinase_dom"/>
</dbReference>
<evidence type="ECO:0000256" key="8">
    <source>
        <dbReference type="ARBA" id="ARBA00022741"/>
    </source>
</evidence>
<sequence>MCWSLRVRRPSLHSSIAWRITLAYTVLAAVVFAMVAIVIHLAVEQHFQGQDRKAWEGKFELIGHILDDWRGEQDNAAVFALLSDAMVGHHNLLVRVDDPTANFRFVSGHADIPPLSEARVSALLPGTFRPIAWSGATAAFQGLTTQLPTGRRGHFMEVTVASDISRHQEILSTFDTQLALICGMALLVMAGLSVVTTRRGLAPIADMAAVAESISAQQLQERLPVQEVPIELRPLAEAFNGMLDRLSDSLQRLTDFSSDLAHELRTPISNLMMQTQVSLSKRRSEDEYREVLYSALEEYEDLARMISDMLFLAKADHGLVIPTREQIDLAQEVTAVFEFYDALASERGVRLKHHGQASIQGDRVMIRRALGNLLANAIRFTPRGGMIRVDITRSSEAASILVENPGPTIPPEQMVRLFNRFYRGSASRTRTDEGAGLGLAICQSIVRAHGGDVSVASFAGVTRFVMQFPMELAGLHGEAEGSEPGPRPRRPH</sequence>
<keyword evidence="9 14" id="KW-0418">Kinase</keyword>
<dbReference type="SMART" id="SM00387">
    <property type="entry name" value="HATPase_c"/>
    <property type="match status" value="1"/>
</dbReference>
<organism evidence="17 18">
    <name type="scientific">Ahniella affigens</name>
    <dbReference type="NCBI Taxonomy" id="2021234"/>
    <lineage>
        <taxon>Bacteria</taxon>
        <taxon>Pseudomonadati</taxon>
        <taxon>Pseudomonadota</taxon>
        <taxon>Gammaproteobacteria</taxon>
        <taxon>Lysobacterales</taxon>
        <taxon>Rhodanobacteraceae</taxon>
        <taxon>Ahniella</taxon>
    </lineage>
</organism>
<dbReference type="Gene3D" id="6.10.340.10">
    <property type="match status" value="1"/>
</dbReference>
<dbReference type="Pfam" id="PF21085">
    <property type="entry name" value="CusS"/>
    <property type="match status" value="1"/>
</dbReference>
<dbReference type="InterPro" id="IPR004358">
    <property type="entry name" value="Sig_transdc_His_kin-like_C"/>
</dbReference>
<dbReference type="Pfam" id="PF00512">
    <property type="entry name" value="HisKA"/>
    <property type="match status" value="1"/>
</dbReference>
<protein>
    <recommendedName>
        <fullName evidence="14">Sensor protein</fullName>
        <ecNumber evidence="14">2.7.13.3</ecNumber>
    </recommendedName>
</protein>
<comment type="catalytic activity">
    <reaction evidence="1 14">
        <text>ATP + protein L-histidine = ADP + protein N-phospho-L-histidine.</text>
        <dbReference type="EC" id="2.7.13.3"/>
    </reaction>
</comment>
<keyword evidence="5" id="KW-0597">Phosphoprotein</keyword>
<dbReference type="Gene3D" id="1.10.287.130">
    <property type="match status" value="1"/>
</dbReference>
<comment type="function">
    <text evidence="14">Member of a two-component regulatory system.</text>
</comment>
<feature type="domain" description="Histidine kinase" evidence="15">
    <location>
        <begin position="259"/>
        <end position="472"/>
    </location>
</feature>
<name>A0A2P1PQW7_9GAMM</name>
<keyword evidence="7 14" id="KW-0812">Transmembrane</keyword>
<evidence type="ECO:0000256" key="3">
    <source>
        <dbReference type="ARBA" id="ARBA00022475"/>
    </source>
</evidence>
<feature type="domain" description="HAMP" evidence="16">
    <location>
        <begin position="198"/>
        <end position="251"/>
    </location>
</feature>
<evidence type="ECO:0000256" key="7">
    <source>
        <dbReference type="ARBA" id="ARBA00022692"/>
    </source>
</evidence>
<evidence type="ECO:0000256" key="9">
    <source>
        <dbReference type="ARBA" id="ARBA00022777"/>
    </source>
</evidence>
<evidence type="ECO:0000256" key="2">
    <source>
        <dbReference type="ARBA" id="ARBA00004429"/>
    </source>
</evidence>
<accession>A0A2P1PQW7</accession>
<dbReference type="GO" id="GO:0005524">
    <property type="term" value="F:ATP binding"/>
    <property type="evidence" value="ECO:0007669"/>
    <property type="project" value="UniProtKB-KW"/>
</dbReference>
<dbReference type="InterPro" id="IPR048590">
    <property type="entry name" value="CusS-like_sensor"/>
</dbReference>
<dbReference type="KEGG" id="xba:C7S18_08370"/>
<evidence type="ECO:0000256" key="10">
    <source>
        <dbReference type="ARBA" id="ARBA00022840"/>
    </source>
</evidence>
<comment type="subcellular location">
    <subcellularLocation>
        <location evidence="2">Cell inner membrane</location>
        <topology evidence="2">Multi-pass membrane protein</topology>
    </subcellularLocation>
</comment>
<dbReference type="GO" id="GO:0000155">
    <property type="term" value="F:phosphorelay sensor kinase activity"/>
    <property type="evidence" value="ECO:0007669"/>
    <property type="project" value="InterPro"/>
</dbReference>
<evidence type="ECO:0000256" key="5">
    <source>
        <dbReference type="ARBA" id="ARBA00022553"/>
    </source>
</evidence>
<keyword evidence="6 14" id="KW-0808">Transferase</keyword>
<dbReference type="SUPFAM" id="SSF47384">
    <property type="entry name" value="Homodimeric domain of signal transducing histidine kinase"/>
    <property type="match status" value="1"/>
</dbReference>
<reference evidence="17 18" key="1">
    <citation type="submission" date="2018-03" db="EMBL/GenBank/DDBJ databases">
        <title>Ahniella affigens gen. nov., sp. nov., a gammaproteobacterium isolated from sandy soil near a stream.</title>
        <authorList>
            <person name="Ko Y."/>
            <person name="Kim J.-H."/>
        </authorList>
    </citation>
    <scope>NUCLEOTIDE SEQUENCE [LARGE SCALE GENOMIC DNA]</scope>
    <source>
        <strain evidence="17 18">D13</strain>
    </source>
</reference>
<feature type="transmembrane region" description="Helical" evidence="14">
    <location>
        <begin position="21"/>
        <end position="43"/>
    </location>
</feature>
<gene>
    <name evidence="17" type="ORF">C7S18_08370</name>
</gene>
<dbReference type="EC" id="2.7.13.3" evidence="14"/>
<dbReference type="PROSITE" id="PS50885">
    <property type="entry name" value="HAMP"/>
    <property type="match status" value="1"/>
</dbReference>
<dbReference type="CDD" id="cd06225">
    <property type="entry name" value="HAMP"/>
    <property type="match status" value="1"/>
</dbReference>
<evidence type="ECO:0000313" key="17">
    <source>
        <dbReference type="EMBL" id="AVP97208.1"/>
    </source>
</evidence>
<evidence type="ECO:0000256" key="14">
    <source>
        <dbReference type="RuleBase" id="RU364088"/>
    </source>
</evidence>
<dbReference type="SMART" id="SM00388">
    <property type="entry name" value="HisKA"/>
    <property type="match status" value="1"/>
</dbReference>